<evidence type="ECO:0000313" key="9">
    <source>
        <dbReference type="EMBL" id="KAF2454312.1"/>
    </source>
</evidence>
<keyword evidence="10" id="KW-1185">Reference proteome</keyword>
<dbReference type="GO" id="GO:0005524">
    <property type="term" value="F:ATP binding"/>
    <property type="evidence" value="ECO:0007669"/>
    <property type="project" value="UniProtKB-KW"/>
</dbReference>
<keyword evidence="5" id="KW-0648">Protein biosynthesis</keyword>
<evidence type="ECO:0000256" key="2">
    <source>
        <dbReference type="ARBA" id="ARBA00022598"/>
    </source>
</evidence>
<dbReference type="EMBL" id="MU001692">
    <property type="protein sequence ID" value="KAF2454312.1"/>
    <property type="molecule type" value="Genomic_DNA"/>
</dbReference>
<dbReference type="NCBIfam" id="NF001750">
    <property type="entry name" value="PRK00476.1"/>
    <property type="match status" value="1"/>
</dbReference>
<dbReference type="PANTHER" id="PTHR22594:SF5">
    <property type="entry name" value="ASPARTATE--TRNA LIGASE, MITOCHONDRIAL"/>
    <property type="match status" value="1"/>
</dbReference>
<proteinExistence type="inferred from homology"/>
<evidence type="ECO:0000256" key="3">
    <source>
        <dbReference type="ARBA" id="ARBA00022741"/>
    </source>
</evidence>
<dbReference type="Gene3D" id="3.30.930.10">
    <property type="entry name" value="Bira Bifunctional Protein, Domain 2"/>
    <property type="match status" value="1"/>
</dbReference>
<dbReference type="InterPro" id="IPR004524">
    <property type="entry name" value="Asp-tRNA-ligase_1"/>
</dbReference>
<dbReference type="Gene3D" id="3.30.1360.30">
    <property type="entry name" value="GAD-like domain"/>
    <property type="match status" value="1"/>
</dbReference>
<sequence>MWRPLRRRPTGRARHPQPSSTRSLRLVMLRHAPARTATTQLTSLRVSYCEISRLVRRRCPLANATLRGYSTDQSPDGTAPAQSPSANPPGSAILEAYKHTFKAHGTSCQFDHLEWAAEGDRLSLVGYVGTIKEIGKALAFVPLSDKNLARTIQIVSCPDDPMATSHVTLKSLRSHTPVLISGFVQKRKQKPRKRSSESGGYNLYDHVEIKLHDVQPLNNIPDDIIFGTEKIFPPEQRYLQIRTDNDIRNALKFRSNAAQCTRNYLSGDKQFVEVETPLLFKSTPEGAREFLVPTRTKGLAYALPQSPQQYKQILMAGGIGNYFQIARCFRDEDLRADRQPEFTQIDLEMSFAAGRDVMNTVEALVKQMWRELLGINIPGSFRELTYEEAMSKYGSDKPDLRFGMEIARIDYMLPIDLVTKIGPLLDPIVEAIKIPNEHRDAKEARTFINAFIDSPDARPFVSNPDGQPGIFIYDPRKPLSGLQPLGFEAAEQLEEMWELDEGDIVVIQARRNKSFSGGSTTLGSLRSALHRAAVEHGLVPKISKDDFKFLWITQFPLFSPNEEDAPGQGGTAGFSATHHPFTAPLAEEDVTLLAKDPLRVRADHYDLVVNGVELGGGSRRIHHANAQEYIFRHVLKMSEERIADFTHLLDALRAGCPPHAGFALGFDRLVAVMLGKSSVRDVIAFPKNNKGEEPCVKSPTIMTMSQLDTYHLALKE</sequence>
<dbReference type="Gene3D" id="2.40.50.140">
    <property type="entry name" value="Nucleic acid-binding proteins"/>
    <property type="match status" value="1"/>
</dbReference>
<accession>A0A6A6NSB2</accession>
<dbReference type="InterPro" id="IPR045864">
    <property type="entry name" value="aa-tRNA-synth_II/BPL/LPL"/>
</dbReference>
<evidence type="ECO:0000313" key="10">
    <source>
        <dbReference type="Proteomes" id="UP000799766"/>
    </source>
</evidence>
<evidence type="ECO:0000256" key="6">
    <source>
        <dbReference type="ARBA" id="ARBA00023146"/>
    </source>
</evidence>
<keyword evidence="4" id="KW-0067">ATP-binding</keyword>
<keyword evidence="2" id="KW-0436">Ligase</keyword>
<dbReference type="OrthoDB" id="439710at2759"/>
<name>A0A6A6NSB2_9PEZI</name>
<dbReference type="InterPro" id="IPR006195">
    <property type="entry name" value="aa-tRNA-synth_II"/>
</dbReference>
<dbReference type="PRINTS" id="PR01042">
    <property type="entry name" value="TRNASYNTHASP"/>
</dbReference>
<feature type="domain" description="Aminoacyl-transfer RNA synthetases class-II family profile" evidence="8">
    <location>
        <begin position="267"/>
        <end position="686"/>
    </location>
</feature>
<evidence type="ECO:0000256" key="1">
    <source>
        <dbReference type="ARBA" id="ARBA00006303"/>
    </source>
</evidence>
<organism evidence="9 10">
    <name type="scientific">Lineolata rhizophorae</name>
    <dbReference type="NCBI Taxonomy" id="578093"/>
    <lineage>
        <taxon>Eukaryota</taxon>
        <taxon>Fungi</taxon>
        <taxon>Dikarya</taxon>
        <taxon>Ascomycota</taxon>
        <taxon>Pezizomycotina</taxon>
        <taxon>Dothideomycetes</taxon>
        <taxon>Dothideomycetes incertae sedis</taxon>
        <taxon>Lineolatales</taxon>
        <taxon>Lineolataceae</taxon>
        <taxon>Lineolata</taxon>
    </lineage>
</organism>
<dbReference type="HAMAP" id="MF_00044">
    <property type="entry name" value="Asp_tRNA_synth_type1"/>
    <property type="match status" value="1"/>
</dbReference>
<dbReference type="GO" id="GO:0004815">
    <property type="term" value="F:aspartate-tRNA ligase activity"/>
    <property type="evidence" value="ECO:0007669"/>
    <property type="project" value="TreeGrafter"/>
</dbReference>
<dbReference type="SUPFAM" id="SSF50249">
    <property type="entry name" value="Nucleic acid-binding proteins"/>
    <property type="match status" value="1"/>
</dbReference>
<dbReference type="PROSITE" id="PS50862">
    <property type="entry name" value="AA_TRNA_LIGASE_II"/>
    <property type="match status" value="1"/>
</dbReference>
<dbReference type="InterPro" id="IPR004115">
    <property type="entry name" value="GAD-like_sf"/>
</dbReference>
<dbReference type="GO" id="GO:0006422">
    <property type="term" value="P:aspartyl-tRNA aminoacylation"/>
    <property type="evidence" value="ECO:0007669"/>
    <property type="project" value="TreeGrafter"/>
</dbReference>
<protein>
    <submittedName>
        <fullName evidence="9">tRNA synthetases class II-domain-containing protein</fullName>
    </submittedName>
</protein>
<dbReference type="GO" id="GO:0005739">
    <property type="term" value="C:mitochondrion"/>
    <property type="evidence" value="ECO:0007669"/>
    <property type="project" value="TreeGrafter"/>
</dbReference>
<evidence type="ECO:0000256" key="4">
    <source>
        <dbReference type="ARBA" id="ARBA00022840"/>
    </source>
</evidence>
<dbReference type="SUPFAM" id="SSF55681">
    <property type="entry name" value="Class II aaRS and biotin synthetases"/>
    <property type="match status" value="1"/>
</dbReference>
<gene>
    <name evidence="9" type="ORF">BDY21DRAFT_353618</name>
</gene>
<dbReference type="InterPro" id="IPR002312">
    <property type="entry name" value="Asp/Asn-tRNA-synth_IIb"/>
</dbReference>
<reference evidence="9" key="1">
    <citation type="journal article" date="2020" name="Stud. Mycol.">
        <title>101 Dothideomycetes genomes: a test case for predicting lifestyles and emergence of pathogens.</title>
        <authorList>
            <person name="Haridas S."/>
            <person name="Albert R."/>
            <person name="Binder M."/>
            <person name="Bloem J."/>
            <person name="Labutti K."/>
            <person name="Salamov A."/>
            <person name="Andreopoulos B."/>
            <person name="Baker S."/>
            <person name="Barry K."/>
            <person name="Bills G."/>
            <person name="Bluhm B."/>
            <person name="Cannon C."/>
            <person name="Castanera R."/>
            <person name="Culley D."/>
            <person name="Daum C."/>
            <person name="Ezra D."/>
            <person name="Gonzalez J."/>
            <person name="Henrissat B."/>
            <person name="Kuo A."/>
            <person name="Liang C."/>
            <person name="Lipzen A."/>
            <person name="Lutzoni F."/>
            <person name="Magnuson J."/>
            <person name="Mondo S."/>
            <person name="Nolan M."/>
            <person name="Ohm R."/>
            <person name="Pangilinan J."/>
            <person name="Park H.-J."/>
            <person name="Ramirez L."/>
            <person name="Alfaro M."/>
            <person name="Sun H."/>
            <person name="Tritt A."/>
            <person name="Yoshinaga Y."/>
            <person name="Zwiers L.-H."/>
            <person name="Turgeon B."/>
            <person name="Goodwin S."/>
            <person name="Spatafora J."/>
            <person name="Crous P."/>
            <person name="Grigoriev I."/>
        </authorList>
    </citation>
    <scope>NUCLEOTIDE SEQUENCE</scope>
    <source>
        <strain evidence="9">ATCC 16933</strain>
    </source>
</reference>
<dbReference type="Proteomes" id="UP000799766">
    <property type="component" value="Unassembled WGS sequence"/>
</dbReference>
<evidence type="ECO:0000256" key="7">
    <source>
        <dbReference type="SAM" id="MobiDB-lite"/>
    </source>
</evidence>
<feature type="compositionally biased region" description="Basic residues" evidence="7">
    <location>
        <begin position="1"/>
        <end position="15"/>
    </location>
</feature>
<dbReference type="Pfam" id="PF00152">
    <property type="entry name" value="tRNA-synt_2"/>
    <property type="match status" value="1"/>
</dbReference>
<feature type="region of interest" description="Disordered" evidence="7">
    <location>
        <begin position="1"/>
        <end position="21"/>
    </location>
</feature>
<evidence type="ECO:0000259" key="8">
    <source>
        <dbReference type="PROSITE" id="PS50862"/>
    </source>
</evidence>
<dbReference type="InterPro" id="IPR004364">
    <property type="entry name" value="Aa-tRNA-synt_II"/>
</dbReference>
<evidence type="ECO:0000256" key="5">
    <source>
        <dbReference type="ARBA" id="ARBA00022917"/>
    </source>
</evidence>
<feature type="compositionally biased region" description="Polar residues" evidence="7">
    <location>
        <begin position="68"/>
        <end position="85"/>
    </location>
</feature>
<feature type="region of interest" description="Disordered" evidence="7">
    <location>
        <begin position="67"/>
        <end position="90"/>
    </location>
</feature>
<dbReference type="NCBIfam" id="TIGR00459">
    <property type="entry name" value="aspS_bact"/>
    <property type="match status" value="1"/>
</dbReference>
<dbReference type="InterPro" id="IPR012340">
    <property type="entry name" value="NA-bd_OB-fold"/>
</dbReference>
<keyword evidence="3" id="KW-0547">Nucleotide-binding</keyword>
<comment type="similarity">
    <text evidence="1">Belongs to the class-II aminoacyl-tRNA synthetase family. Type 1 subfamily.</text>
</comment>
<dbReference type="AlphaFoldDB" id="A0A6A6NSB2"/>
<dbReference type="PANTHER" id="PTHR22594">
    <property type="entry name" value="ASPARTYL/LYSYL-TRNA SYNTHETASE"/>
    <property type="match status" value="1"/>
</dbReference>
<keyword evidence="6 9" id="KW-0030">Aminoacyl-tRNA synthetase</keyword>